<protein>
    <submittedName>
        <fullName evidence="1">Uncharacterized protein</fullName>
    </submittedName>
</protein>
<dbReference type="EMBL" id="CM056816">
    <property type="protein sequence ID" value="KAJ8633912.1"/>
    <property type="molecule type" value="Genomic_DNA"/>
</dbReference>
<comment type="caution">
    <text evidence="1">The sequence shown here is derived from an EMBL/GenBank/DDBJ whole genome shotgun (WGS) entry which is preliminary data.</text>
</comment>
<reference evidence="1 2" key="1">
    <citation type="journal article" date="2022" name="Hortic Res">
        <title>A haplotype resolved chromosomal level avocado genome allows analysis of novel avocado genes.</title>
        <authorList>
            <person name="Nath O."/>
            <person name="Fletcher S.J."/>
            <person name="Hayward A."/>
            <person name="Shaw L.M."/>
            <person name="Masouleh A.K."/>
            <person name="Furtado A."/>
            <person name="Henry R.J."/>
            <person name="Mitter N."/>
        </authorList>
    </citation>
    <scope>NUCLEOTIDE SEQUENCE [LARGE SCALE GENOMIC DNA]</scope>
    <source>
        <strain evidence="2">cv. Hass</strain>
    </source>
</reference>
<keyword evidence="2" id="KW-1185">Reference proteome</keyword>
<evidence type="ECO:0000313" key="1">
    <source>
        <dbReference type="EMBL" id="KAJ8633912.1"/>
    </source>
</evidence>
<organism evidence="1 2">
    <name type="scientific">Persea americana</name>
    <name type="common">Avocado</name>
    <dbReference type="NCBI Taxonomy" id="3435"/>
    <lineage>
        <taxon>Eukaryota</taxon>
        <taxon>Viridiplantae</taxon>
        <taxon>Streptophyta</taxon>
        <taxon>Embryophyta</taxon>
        <taxon>Tracheophyta</taxon>
        <taxon>Spermatophyta</taxon>
        <taxon>Magnoliopsida</taxon>
        <taxon>Magnoliidae</taxon>
        <taxon>Laurales</taxon>
        <taxon>Lauraceae</taxon>
        <taxon>Persea</taxon>
    </lineage>
</organism>
<accession>A0ACC2LKC3</accession>
<proteinExistence type="predicted"/>
<evidence type="ECO:0000313" key="2">
    <source>
        <dbReference type="Proteomes" id="UP001234297"/>
    </source>
</evidence>
<dbReference type="Proteomes" id="UP001234297">
    <property type="component" value="Chromosome 8"/>
</dbReference>
<sequence length="105" mass="11914">MRKTTEEKEKPMKISRLFLCWRRILFVVRKRKALSVLAPDFPFGHKWEKTHVPGLLPRIYNRGEGGQDAPAGLGEPPSLPGQTLYGQETRLTGYRPQPATNKAEA</sequence>
<gene>
    <name evidence="1" type="ORF">MRB53_027248</name>
</gene>
<name>A0ACC2LKC3_PERAE</name>